<dbReference type="GO" id="GO:0009244">
    <property type="term" value="P:lipopolysaccharide core region biosynthetic process"/>
    <property type="evidence" value="ECO:0007669"/>
    <property type="project" value="TreeGrafter"/>
</dbReference>
<dbReference type="InterPro" id="IPR051199">
    <property type="entry name" value="LPS_LOS_Heptosyltrfase"/>
</dbReference>
<dbReference type="PANTHER" id="PTHR30160:SF1">
    <property type="entry name" value="LIPOPOLYSACCHARIDE 1,2-N-ACETYLGLUCOSAMINETRANSFERASE-RELATED"/>
    <property type="match status" value="1"/>
</dbReference>
<reference evidence="3 4" key="1">
    <citation type="submission" date="2016-10" db="EMBL/GenBank/DDBJ databases">
        <authorList>
            <person name="de Groot N.N."/>
        </authorList>
    </citation>
    <scope>NUCLEOTIDE SEQUENCE [LARGE SCALE GENOMIC DNA]</scope>
    <source>
        <strain evidence="3 4">Z108</strain>
    </source>
</reference>
<dbReference type="RefSeq" id="WP_075442329.1">
    <property type="nucleotide sequence ID" value="NZ_FOQK01000004.1"/>
</dbReference>
<gene>
    <name evidence="3" type="ORF">SAMN04487861_10427</name>
</gene>
<dbReference type="Gene3D" id="3.40.50.2000">
    <property type="entry name" value="Glycogen Phosphorylase B"/>
    <property type="match status" value="2"/>
</dbReference>
<organism evidence="3 4">
    <name type="scientific">Selenomonas ruminantium</name>
    <dbReference type="NCBI Taxonomy" id="971"/>
    <lineage>
        <taxon>Bacteria</taxon>
        <taxon>Bacillati</taxon>
        <taxon>Bacillota</taxon>
        <taxon>Negativicutes</taxon>
        <taxon>Selenomonadales</taxon>
        <taxon>Selenomonadaceae</taxon>
        <taxon>Selenomonas</taxon>
    </lineage>
</organism>
<dbReference type="InterPro" id="IPR002201">
    <property type="entry name" value="Glyco_trans_9"/>
</dbReference>
<dbReference type="Pfam" id="PF01075">
    <property type="entry name" value="Glyco_transf_9"/>
    <property type="match status" value="1"/>
</dbReference>
<evidence type="ECO:0000313" key="3">
    <source>
        <dbReference type="EMBL" id="SFH75872.1"/>
    </source>
</evidence>
<dbReference type="AlphaFoldDB" id="A0A1I3CMX8"/>
<proteinExistence type="predicted"/>
<dbReference type="Proteomes" id="UP000183639">
    <property type="component" value="Unassembled WGS sequence"/>
</dbReference>
<dbReference type="CDD" id="cd03789">
    <property type="entry name" value="GT9_LPS_heptosyltransferase"/>
    <property type="match status" value="1"/>
</dbReference>
<dbReference type="EMBL" id="FOQK01000004">
    <property type="protein sequence ID" value="SFH75872.1"/>
    <property type="molecule type" value="Genomic_DNA"/>
</dbReference>
<dbReference type="SUPFAM" id="SSF53756">
    <property type="entry name" value="UDP-Glycosyltransferase/glycogen phosphorylase"/>
    <property type="match status" value="1"/>
</dbReference>
<dbReference type="OrthoDB" id="9779555at2"/>
<protein>
    <submittedName>
        <fullName evidence="3">Glycosyltransferase family 9 (Heptosyltransferase)</fullName>
    </submittedName>
</protein>
<evidence type="ECO:0000313" key="4">
    <source>
        <dbReference type="Proteomes" id="UP000183639"/>
    </source>
</evidence>
<name>A0A1I3CMX8_SELRU</name>
<evidence type="ECO:0000256" key="2">
    <source>
        <dbReference type="ARBA" id="ARBA00022679"/>
    </source>
</evidence>
<dbReference type="PANTHER" id="PTHR30160">
    <property type="entry name" value="TETRAACYLDISACCHARIDE 4'-KINASE-RELATED"/>
    <property type="match status" value="1"/>
</dbReference>
<dbReference type="GO" id="GO:0008713">
    <property type="term" value="F:ADP-heptose-lipopolysaccharide heptosyltransferase activity"/>
    <property type="evidence" value="ECO:0007669"/>
    <property type="project" value="TreeGrafter"/>
</dbReference>
<keyword evidence="1" id="KW-0328">Glycosyltransferase</keyword>
<accession>A0A1I3CMX8</accession>
<dbReference type="GO" id="GO:0005829">
    <property type="term" value="C:cytosol"/>
    <property type="evidence" value="ECO:0007669"/>
    <property type="project" value="TreeGrafter"/>
</dbReference>
<sequence length="426" mass="47524">MREHALSLAGEQLVQLAMDVHQLSVAKLKALMEPAFEQAGLRKQQAGAVKSILVLLFDAVGDTVLTTGFMRELRRAYPQAYIAVLVRSGVAELWEFCPYINERILYDERRFQENQRKAWQELVALAEEHLWPKQFDVCISKLWGWAQLRNEIRLVEYLSGAKERVDFSNTVFNVYGNFEAKPDFAEELLTKPLVSPPECMHEAERIFYVLEALGHKPADTSMEFWYSAADCQRVKDLLAGQQKAEVIYVALGLGAGTLNRKYPPTLLAKALNTLKARYPELCFVLLGGPSEQQAAEQLQEALPKGAAVNLAGKTRLRETGAAIDLCAMYIGNDTGTLHIAAALQKPVLAFFRDPLDKDDFLPGVFSGFHRFAPWQVPYIALRPDKAIGACKDEIIYGGCCGKEAHCITTISPDEVVAAFELLVKNT</sequence>
<evidence type="ECO:0000256" key="1">
    <source>
        <dbReference type="ARBA" id="ARBA00022676"/>
    </source>
</evidence>
<keyword evidence="2 3" id="KW-0808">Transferase</keyword>